<protein>
    <submittedName>
        <fullName evidence="2">Phospholipid-binding protein, PBP family</fullName>
    </submittedName>
</protein>
<dbReference type="OrthoDB" id="9797506at2"/>
<keyword evidence="3" id="KW-1185">Reference proteome</keyword>
<dbReference type="RefSeq" id="WP_097153550.1">
    <property type="nucleotide sequence ID" value="NZ_OBEL01000002.1"/>
</dbReference>
<accession>A0A285PCM3</accession>
<name>A0A285PCM3_9HYPH</name>
<dbReference type="Gene3D" id="3.90.280.10">
    <property type="entry name" value="PEBP-like"/>
    <property type="match status" value="1"/>
</dbReference>
<dbReference type="InterPro" id="IPR036610">
    <property type="entry name" value="PEBP-like_sf"/>
</dbReference>
<evidence type="ECO:0000256" key="1">
    <source>
        <dbReference type="SAM" id="SignalP"/>
    </source>
</evidence>
<feature type="chain" id="PRO_5012763949" evidence="1">
    <location>
        <begin position="22"/>
        <end position="179"/>
    </location>
</feature>
<proteinExistence type="predicted"/>
<dbReference type="AlphaFoldDB" id="A0A285PCM3"/>
<dbReference type="InterPro" id="IPR008914">
    <property type="entry name" value="PEBP"/>
</dbReference>
<dbReference type="EMBL" id="OBEL01000002">
    <property type="protein sequence ID" value="SNZ19188.1"/>
    <property type="molecule type" value="Genomic_DNA"/>
</dbReference>
<evidence type="ECO:0000313" key="3">
    <source>
        <dbReference type="Proteomes" id="UP000219439"/>
    </source>
</evidence>
<dbReference type="PANTHER" id="PTHR30289">
    <property type="entry name" value="UNCHARACTERIZED PROTEIN YBCL-RELATED"/>
    <property type="match status" value="1"/>
</dbReference>
<evidence type="ECO:0000313" key="2">
    <source>
        <dbReference type="EMBL" id="SNZ19188.1"/>
    </source>
</evidence>
<dbReference type="PANTHER" id="PTHR30289:SF1">
    <property type="entry name" value="PEBP (PHOSPHATIDYLETHANOLAMINE-BINDING PROTEIN) FAMILY PROTEIN"/>
    <property type="match status" value="1"/>
</dbReference>
<dbReference type="Proteomes" id="UP000219439">
    <property type="component" value="Unassembled WGS sequence"/>
</dbReference>
<feature type="signal peptide" evidence="1">
    <location>
        <begin position="1"/>
        <end position="21"/>
    </location>
</feature>
<sequence length="179" mass="19143">MFAKSLVTTAVIALTASSALADAGFVLSSPDLEAGQVIPADYYWNNFGCKGQNLRPELIWSGAPEGTKSYAVTFYDKDAPTGSGFWHWSIHDIPAEASGLNADLPETAIENNTDLNQPGFFGPCPPVGRTHTYTYTVYALSTETLELPKNASAALAGFFYHKNALATATFDVIAGPRSE</sequence>
<keyword evidence="1" id="KW-0732">Signal</keyword>
<dbReference type="NCBIfam" id="TIGR00481">
    <property type="entry name" value="YbhB/YbcL family Raf kinase inhibitor-like protein"/>
    <property type="match status" value="1"/>
</dbReference>
<dbReference type="Pfam" id="PF01161">
    <property type="entry name" value="PBP"/>
    <property type="match status" value="1"/>
</dbReference>
<gene>
    <name evidence="2" type="ORF">SAMN06265368_2268</name>
</gene>
<organism evidence="2 3">
    <name type="scientific">Cohaesibacter gelatinilyticus</name>
    <dbReference type="NCBI Taxonomy" id="372072"/>
    <lineage>
        <taxon>Bacteria</taxon>
        <taxon>Pseudomonadati</taxon>
        <taxon>Pseudomonadota</taxon>
        <taxon>Alphaproteobacteria</taxon>
        <taxon>Hyphomicrobiales</taxon>
        <taxon>Cohaesibacteraceae</taxon>
    </lineage>
</organism>
<reference evidence="2 3" key="1">
    <citation type="submission" date="2017-09" db="EMBL/GenBank/DDBJ databases">
        <authorList>
            <person name="Ehlers B."/>
            <person name="Leendertz F.H."/>
        </authorList>
    </citation>
    <scope>NUCLEOTIDE SEQUENCE [LARGE SCALE GENOMIC DNA]</scope>
    <source>
        <strain evidence="2 3">DSM 18289</strain>
    </source>
</reference>
<dbReference type="CDD" id="cd00865">
    <property type="entry name" value="PEBP_bact_arch"/>
    <property type="match status" value="1"/>
</dbReference>
<dbReference type="SUPFAM" id="SSF49777">
    <property type="entry name" value="PEBP-like"/>
    <property type="match status" value="1"/>
</dbReference>
<dbReference type="InterPro" id="IPR005247">
    <property type="entry name" value="YbhB_YbcL/LppC-like"/>
</dbReference>